<keyword evidence="2 8" id="KW-0813">Transport</keyword>
<name>A0A290Q5M0_9BACT</name>
<evidence type="ECO:0000256" key="9">
    <source>
        <dbReference type="RuleBase" id="RU003357"/>
    </source>
</evidence>
<dbReference type="InterPro" id="IPR012910">
    <property type="entry name" value="Plug_dom"/>
</dbReference>
<evidence type="ECO:0000256" key="7">
    <source>
        <dbReference type="ARBA" id="ARBA00023237"/>
    </source>
</evidence>
<dbReference type="OrthoDB" id="7374174at2"/>
<dbReference type="InterPro" id="IPR036942">
    <property type="entry name" value="Beta-barrel_TonB_sf"/>
</dbReference>
<sequence length="694" mass="75166">MKFREWGFPAVVVAGVILQGGGRAVRAQEVEVLSRLVVSASRAPQMMDEVPLAVRVVDGERLRVAMGVDVALREETAFGLFRRTSSVAANPTAQGVSLRGIGPSGASRSLVLLDGVPLNDPFGGWVSWSAVPRMSLGGAQIVSGGGSSVWGSAALSGVVALESVAVETERQEVRAEFGGFEMWRGEAAVTRAVGGGFLRVDVEAFSTEGFYALKEADRGAVDRALSSEHRTARVAWSGAVSEHVRANVTGRFFEEERGNGTAMQGNATRAGFVSAAIEGEPRPGLSWAAVAYGQRQSFESFFTTVNATRSAETPANDQFEVPATAAGTSASVTWKDSDVASMAVGGDVRWVEGETREDFLFQAGQLSRRRFAGGEQIFAGAFVHHDRRIAERWRASVDVRADFWENADGRLREVARASGAVVAEENFATQAGMELSPRAGLVWKASEAWRVRGAVYRAFRVPTLNEYYRPFRVGTVNTLANADLKRETLTGGEVGTEFTRGAWRLEATGFWNELEDAVGNVTLSTNPALTTRQRQNLDTVRVSGVELGAGWRVVEALELRAGYLWSDAEVTEARAQASLVGKRLAQAPEHKATASVDWRAPGGLNVRVAGRYTSEQFEDDENALVLREAVTVDLRVEKSWRVRAREGRRAGLRLTVFAAVENVFDEDVVTSRSATGLLTYDAPRWVRGGVRVAW</sequence>
<dbReference type="PANTHER" id="PTHR30069">
    <property type="entry name" value="TONB-DEPENDENT OUTER MEMBRANE RECEPTOR"/>
    <property type="match status" value="1"/>
</dbReference>
<evidence type="ECO:0000259" key="11">
    <source>
        <dbReference type="Pfam" id="PF07715"/>
    </source>
</evidence>
<dbReference type="Gene3D" id="2.170.130.10">
    <property type="entry name" value="TonB-dependent receptor, plug domain"/>
    <property type="match status" value="1"/>
</dbReference>
<evidence type="ECO:0000256" key="8">
    <source>
        <dbReference type="PROSITE-ProRule" id="PRU01360"/>
    </source>
</evidence>
<dbReference type="InterPro" id="IPR039426">
    <property type="entry name" value="TonB-dep_rcpt-like"/>
</dbReference>
<keyword evidence="6 8" id="KW-0472">Membrane</keyword>
<dbReference type="GO" id="GO:0009279">
    <property type="term" value="C:cell outer membrane"/>
    <property type="evidence" value="ECO:0007669"/>
    <property type="project" value="UniProtKB-SubCell"/>
</dbReference>
<dbReference type="EMBL" id="CP023344">
    <property type="protein sequence ID" value="ATC63794.1"/>
    <property type="molecule type" value="Genomic_DNA"/>
</dbReference>
<dbReference type="Proteomes" id="UP000217265">
    <property type="component" value="Chromosome"/>
</dbReference>
<organism evidence="12 13">
    <name type="scientific">Nibricoccus aquaticus</name>
    <dbReference type="NCBI Taxonomy" id="2576891"/>
    <lineage>
        <taxon>Bacteria</taxon>
        <taxon>Pseudomonadati</taxon>
        <taxon>Verrucomicrobiota</taxon>
        <taxon>Opitutia</taxon>
        <taxon>Opitutales</taxon>
        <taxon>Opitutaceae</taxon>
        <taxon>Nibricoccus</taxon>
    </lineage>
</organism>
<dbReference type="AlphaFoldDB" id="A0A290Q5M0"/>
<dbReference type="InterPro" id="IPR000531">
    <property type="entry name" value="Beta-barrel_TonB"/>
</dbReference>
<feature type="domain" description="TonB-dependent receptor-like beta-barrel" evidence="10">
    <location>
        <begin position="268"/>
        <end position="663"/>
    </location>
</feature>
<dbReference type="InterPro" id="IPR037066">
    <property type="entry name" value="Plug_dom_sf"/>
</dbReference>
<comment type="subcellular location">
    <subcellularLocation>
        <location evidence="1 8">Cell outer membrane</location>
        <topology evidence="1 8">Multi-pass membrane protein</topology>
    </subcellularLocation>
</comment>
<evidence type="ECO:0000313" key="13">
    <source>
        <dbReference type="Proteomes" id="UP000217265"/>
    </source>
</evidence>
<dbReference type="GO" id="GO:0015344">
    <property type="term" value="F:siderophore uptake transmembrane transporter activity"/>
    <property type="evidence" value="ECO:0007669"/>
    <property type="project" value="TreeGrafter"/>
</dbReference>
<evidence type="ECO:0000256" key="1">
    <source>
        <dbReference type="ARBA" id="ARBA00004571"/>
    </source>
</evidence>
<evidence type="ECO:0000256" key="4">
    <source>
        <dbReference type="ARBA" id="ARBA00022692"/>
    </source>
</evidence>
<evidence type="ECO:0000256" key="2">
    <source>
        <dbReference type="ARBA" id="ARBA00022448"/>
    </source>
</evidence>
<evidence type="ECO:0000256" key="3">
    <source>
        <dbReference type="ARBA" id="ARBA00022452"/>
    </source>
</evidence>
<dbReference type="SUPFAM" id="SSF56935">
    <property type="entry name" value="Porins"/>
    <property type="match status" value="1"/>
</dbReference>
<keyword evidence="7 8" id="KW-0998">Cell outer membrane</keyword>
<dbReference type="Gene3D" id="2.40.170.20">
    <property type="entry name" value="TonB-dependent receptor, beta-barrel domain"/>
    <property type="match status" value="1"/>
</dbReference>
<evidence type="ECO:0000313" key="12">
    <source>
        <dbReference type="EMBL" id="ATC63794.1"/>
    </source>
</evidence>
<dbReference type="GO" id="GO:0044718">
    <property type="term" value="P:siderophore transmembrane transport"/>
    <property type="evidence" value="ECO:0007669"/>
    <property type="project" value="TreeGrafter"/>
</dbReference>
<keyword evidence="3 8" id="KW-1134">Transmembrane beta strand</keyword>
<feature type="domain" description="TonB-dependent receptor plug" evidence="11">
    <location>
        <begin position="49"/>
        <end position="158"/>
    </location>
</feature>
<gene>
    <name evidence="12" type="ORF">CMV30_07425</name>
</gene>
<keyword evidence="13" id="KW-1185">Reference proteome</keyword>
<dbReference type="RefSeq" id="WP_096055426.1">
    <property type="nucleotide sequence ID" value="NZ_CP023344.1"/>
</dbReference>
<keyword evidence="5 9" id="KW-0798">TonB box</keyword>
<proteinExistence type="inferred from homology"/>
<keyword evidence="12" id="KW-0675">Receptor</keyword>
<comment type="similarity">
    <text evidence="8 9">Belongs to the TonB-dependent receptor family.</text>
</comment>
<protein>
    <submittedName>
        <fullName evidence="12">TonB-dependent receptor</fullName>
    </submittedName>
</protein>
<dbReference type="PANTHER" id="PTHR30069:SF37">
    <property type="entry name" value="FERRIC VIBRIOBACTIN RECEPTOR VIUA"/>
    <property type="match status" value="1"/>
</dbReference>
<evidence type="ECO:0000259" key="10">
    <source>
        <dbReference type="Pfam" id="PF00593"/>
    </source>
</evidence>
<accession>A0A290Q5M0</accession>
<evidence type="ECO:0000256" key="6">
    <source>
        <dbReference type="ARBA" id="ARBA00023136"/>
    </source>
</evidence>
<evidence type="ECO:0000256" key="5">
    <source>
        <dbReference type="ARBA" id="ARBA00023077"/>
    </source>
</evidence>
<dbReference type="PROSITE" id="PS52016">
    <property type="entry name" value="TONB_DEPENDENT_REC_3"/>
    <property type="match status" value="1"/>
</dbReference>
<dbReference type="Pfam" id="PF07715">
    <property type="entry name" value="Plug"/>
    <property type="match status" value="1"/>
</dbReference>
<reference evidence="12 13" key="1">
    <citation type="submission" date="2017-09" db="EMBL/GenBank/DDBJ databases">
        <title>Complete genome sequence of Verrucomicrobial strain HZ-65, isolated from freshwater.</title>
        <authorList>
            <person name="Choi A."/>
        </authorList>
    </citation>
    <scope>NUCLEOTIDE SEQUENCE [LARGE SCALE GENOMIC DNA]</scope>
    <source>
        <strain evidence="12 13">HZ-65</strain>
    </source>
</reference>
<dbReference type="Pfam" id="PF00593">
    <property type="entry name" value="TonB_dep_Rec_b-barrel"/>
    <property type="match status" value="1"/>
</dbReference>
<keyword evidence="4 8" id="KW-0812">Transmembrane</keyword>
<dbReference type="KEGG" id="vbh:CMV30_07425"/>